<name>A0ABW3NPP5_9FLAO</name>
<dbReference type="PANTHER" id="PTHR43364">
    <property type="entry name" value="NADH-SPECIFIC METHYLGLYOXAL REDUCTASE-RELATED"/>
    <property type="match status" value="1"/>
</dbReference>
<dbReference type="CDD" id="cd19081">
    <property type="entry name" value="AKR_AKR9C1"/>
    <property type="match status" value="1"/>
</dbReference>
<dbReference type="EMBL" id="JBHTLI010000001">
    <property type="protein sequence ID" value="MFD1095748.1"/>
    <property type="molecule type" value="Genomic_DNA"/>
</dbReference>
<accession>A0ABW3NPP5</accession>
<dbReference type="Pfam" id="PF00248">
    <property type="entry name" value="Aldo_ket_red"/>
    <property type="match status" value="1"/>
</dbReference>
<gene>
    <name evidence="2" type="ORF">ACFQ3Q_08310</name>
</gene>
<dbReference type="SUPFAM" id="SSF51430">
    <property type="entry name" value="NAD(P)-linked oxidoreductase"/>
    <property type="match status" value="1"/>
</dbReference>
<dbReference type="RefSeq" id="WP_380744747.1">
    <property type="nucleotide sequence ID" value="NZ_JBHTLI010000001.1"/>
</dbReference>
<proteinExistence type="predicted"/>
<dbReference type="PANTHER" id="PTHR43364:SF6">
    <property type="entry name" value="OXIDOREDUCTASE-RELATED"/>
    <property type="match status" value="1"/>
</dbReference>
<comment type="caution">
    <text evidence="2">The sequence shown here is derived from an EMBL/GenBank/DDBJ whole genome shotgun (WGS) entry which is preliminary data.</text>
</comment>
<evidence type="ECO:0000313" key="3">
    <source>
        <dbReference type="Proteomes" id="UP001597131"/>
    </source>
</evidence>
<dbReference type="Gene3D" id="3.20.20.100">
    <property type="entry name" value="NADP-dependent oxidoreductase domain"/>
    <property type="match status" value="1"/>
</dbReference>
<dbReference type="Proteomes" id="UP001597131">
    <property type="component" value="Unassembled WGS sequence"/>
</dbReference>
<keyword evidence="3" id="KW-1185">Reference proteome</keyword>
<reference evidence="3" key="1">
    <citation type="journal article" date="2019" name="Int. J. Syst. Evol. Microbiol.">
        <title>The Global Catalogue of Microorganisms (GCM) 10K type strain sequencing project: providing services to taxonomists for standard genome sequencing and annotation.</title>
        <authorList>
            <consortium name="The Broad Institute Genomics Platform"/>
            <consortium name="The Broad Institute Genome Sequencing Center for Infectious Disease"/>
            <person name="Wu L."/>
            <person name="Ma J."/>
        </authorList>
    </citation>
    <scope>NUCLEOTIDE SEQUENCE [LARGE SCALE GENOMIC DNA]</scope>
    <source>
        <strain evidence="3">CCUG 64793</strain>
    </source>
</reference>
<protein>
    <submittedName>
        <fullName evidence="2">Aldo/keto reductase</fullName>
    </submittedName>
</protein>
<dbReference type="InterPro" id="IPR036812">
    <property type="entry name" value="NAD(P)_OxRdtase_dom_sf"/>
</dbReference>
<feature type="domain" description="NADP-dependent oxidoreductase" evidence="1">
    <location>
        <begin position="15"/>
        <end position="315"/>
    </location>
</feature>
<evidence type="ECO:0000259" key="1">
    <source>
        <dbReference type="Pfam" id="PF00248"/>
    </source>
</evidence>
<organism evidence="2 3">
    <name type="scientific">Salegentibacter chungangensis</name>
    <dbReference type="NCBI Taxonomy" id="1335724"/>
    <lineage>
        <taxon>Bacteria</taxon>
        <taxon>Pseudomonadati</taxon>
        <taxon>Bacteroidota</taxon>
        <taxon>Flavobacteriia</taxon>
        <taxon>Flavobacteriales</taxon>
        <taxon>Flavobacteriaceae</taxon>
        <taxon>Salegentibacter</taxon>
    </lineage>
</organism>
<evidence type="ECO:0000313" key="2">
    <source>
        <dbReference type="EMBL" id="MFD1095748.1"/>
    </source>
</evidence>
<sequence length="316" mass="35974">MKKKQLGRTDLHTPPIIFGGNVFGWTLNEQESFEMLDELADRGFDMIDTADVYSRWAEGNKGGESERIIGKWMKDRGAREKVCLATKVGSSMQQGGPKDISKAHIIKAAEDSLKRLQTDYIDLYFTHWDDNKTPVEETLEAYQLLIDQGKVRYIGASNLSPERLRESLDASREKGLPKYEVFQPEYSLMERNKFEGEIRDICKKNHLGVTSYFSLASGFLTGKYKSKSDIEGKPREMFLKNYFDERGEKVLQALSGIADNYNISEAAVALRWIMNRPGITAPIASATRIKHLRSFHQAIDINLTEEDMQKLNEASE</sequence>
<dbReference type="InterPro" id="IPR023210">
    <property type="entry name" value="NADP_OxRdtase_dom"/>
</dbReference>
<dbReference type="InterPro" id="IPR050523">
    <property type="entry name" value="AKR_Detox_Biosynth"/>
</dbReference>